<gene>
    <name evidence="2" type="ORF">CTI12_AA484610</name>
</gene>
<name>A0A2U1LK43_ARTAN</name>
<protein>
    <submittedName>
        <fullName evidence="2">Uncharacterized protein</fullName>
    </submittedName>
</protein>
<evidence type="ECO:0000313" key="3">
    <source>
        <dbReference type="Proteomes" id="UP000245207"/>
    </source>
</evidence>
<accession>A0A2U1LK43</accession>
<feature type="compositionally biased region" description="Polar residues" evidence="1">
    <location>
        <begin position="110"/>
        <end position="123"/>
    </location>
</feature>
<evidence type="ECO:0000313" key="2">
    <source>
        <dbReference type="EMBL" id="PWA49372.1"/>
    </source>
</evidence>
<evidence type="ECO:0000256" key="1">
    <source>
        <dbReference type="SAM" id="MobiDB-lite"/>
    </source>
</evidence>
<organism evidence="2 3">
    <name type="scientific">Artemisia annua</name>
    <name type="common">Sweet wormwood</name>
    <dbReference type="NCBI Taxonomy" id="35608"/>
    <lineage>
        <taxon>Eukaryota</taxon>
        <taxon>Viridiplantae</taxon>
        <taxon>Streptophyta</taxon>
        <taxon>Embryophyta</taxon>
        <taxon>Tracheophyta</taxon>
        <taxon>Spermatophyta</taxon>
        <taxon>Magnoliopsida</taxon>
        <taxon>eudicotyledons</taxon>
        <taxon>Gunneridae</taxon>
        <taxon>Pentapetalae</taxon>
        <taxon>asterids</taxon>
        <taxon>campanulids</taxon>
        <taxon>Asterales</taxon>
        <taxon>Asteraceae</taxon>
        <taxon>Asteroideae</taxon>
        <taxon>Anthemideae</taxon>
        <taxon>Artemisiinae</taxon>
        <taxon>Artemisia</taxon>
    </lineage>
</organism>
<dbReference type="EMBL" id="PKPP01008967">
    <property type="protein sequence ID" value="PWA49372.1"/>
    <property type="molecule type" value="Genomic_DNA"/>
</dbReference>
<proteinExistence type="predicted"/>
<dbReference type="Proteomes" id="UP000245207">
    <property type="component" value="Unassembled WGS sequence"/>
</dbReference>
<feature type="region of interest" description="Disordered" evidence="1">
    <location>
        <begin position="109"/>
        <end position="144"/>
    </location>
</feature>
<comment type="caution">
    <text evidence="2">The sequence shown here is derived from an EMBL/GenBank/DDBJ whole genome shotgun (WGS) entry which is preliminary data.</text>
</comment>
<keyword evidence="3" id="KW-1185">Reference proteome</keyword>
<sequence>MHLLAVKFVGSVDKVDESLRDRISKFKDEVHCSLKVIIEKVEVDARTDEQDDEIENHESCATVLDKNEGSSMMIINQMQEDIKNIVLCSSTVVKPCVFNNQDLEVEGASSRITLQEGASNKQGPPQDDTDIIGPESNVDQDHDM</sequence>
<dbReference type="AlphaFoldDB" id="A0A2U1LK43"/>
<reference evidence="2 3" key="1">
    <citation type="journal article" date="2018" name="Mol. Plant">
        <title>The genome of Artemisia annua provides insight into the evolution of Asteraceae family and artemisinin biosynthesis.</title>
        <authorList>
            <person name="Shen Q."/>
            <person name="Zhang L."/>
            <person name="Liao Z."/>
            <person name="Wang S."/>
            <person name="Yan T."/>
            <person name="Shi P."/>
            <person name="Liu M."/>
            <person name="Fu X."/>
            <person name="Pan Q."/>
            <person name="Wang Y."/>
            <person name="Lv Z."/>
            <person name="Lu X."/>
            <person name="Zhang F."/>
            <person name="Jiang W."/>
            <person name="Ma Y."/>
            <person name="Chen M."/>
            <person name="Hao X."/>
            <person name="Li L."/>
            <person name="Tang Y."/>
            <person name="Lv G."/>
            <person name="Zhou Y."/>
            <person name="Sun X."/>
            <person name="Brodelius P.E."/>
            <person name="Rose J.K.C."/>
            <person name="Tang K."/>
        </authorList>
    </citation>
    <scope>NUCLEOTIDE SEQUENCE [LARGE SCALE GENOMIC DNA]</scope>
    <source>
        <strain evidence="3">cv. Huhao1</strain>
        <tissue evidence="2">Leaf</tissue>
    </source>
</reference>